<protein>
    <submittedName>
        <fullName evidence="1">LptF/LptG family permease</fullName>
    </submittedName>
</protein>
<evidence type="ECO:0000313" key="1">
    <source>
        <dbReference type="EMBL" id="QZE16007.1"/>
    </source>
</evidence>
<gene>
    <name evidence="1" type="ORF">K4L44_13175</name>
</gene>
<proteinExistence type="predicted"/>
<organism evidence="1 2">
    <name type="scientific">Halosquirtibacter laminarini</name>
    <dbReference type="NCBI Taxonomy" id="3374600"/>
    <lineage>
        <taxon>Bacteria</taxon>
        <taxon>Pseudomonadati</taxon>
        <taxon>Bacteroidota</taxon>
        <taxon>Bacteroidia</taxon>
        <taxon>Marinilabiliales</taxon>
        <taxon>Prolixibacteraceae</taxon>
        <taxon>Halosquirtibacter</taxon>
    </lineage>
</organism>
<reference evidence="1" key="1">
    <citation type="submission" date="2021-08" db="EMBL/GenBank/DDBJ databases">
        <title>Novel anaerobic bacterium isolated from sea squirt in East Sea, Republic of Korea.</title>
        <authorList>
            <person name="Nguyen T.H."/>
            <person name="Li Z."/>
            <person name="Lee Y.-J."/>
            <person name="Ko J."/>
            <person name="Kim S.-G."/>
        </authorList>
    </citation>
    <scope>NUCLEOTIDE SEQUENCE</scope>
    <source>
        <strain evidence="1">KCTC 25031</strain>
    </source>
</reference>
<dbReference type="EMBL" id="CP081303">
    <property type="protein sequence ID" value="QZE16007.1"/>
    <property type="molecule type" value="Genomic_DNA"/>
</dbReference>
<name>A0AC61NPL1_9BACT</name>
<keyword evidence="2" id="KW-1185">Reference proteome</keyword>
<sequence>MQKIDFYIIRKFLGTFFLSITLILSISIVFDVSEHMNDFIENDAPLKAIIFDFYLNWIPYFANLFIGLFTFISVIFFTSKMASNSEIIGILAGGVTYKRLMRPYLVSALLIACMSWILGNFIIPHSNIKMLDFKNTYIKGKFYNTETNIHKQVSPGVYMYMSRYNVNTDTGHRFSLEKIEDNRIVSKLISQYIRWDKKKDKWTIHDYYIRDFDKNGHETLTFGRKIDTTLTILPKEFKTRVNEAEKMNLFELNDYIKSQRLRGVSNMEEYEIMKHERTSGPFSTFILAIIGVSLASRKTRGGIGLNIALGLLLSFSYIMFMQVTKVFAISGGTDPFIAVWIPNIVYSIIALVLYRWASK</sequence>
<evidence type="ECO:0000313" key="2">
    <source>
        <dbReference type="Proteomes" id="UP000826212"/>
    </source>
</evidence>
<accession>A0AC61NPL1</accession>
<dbReference type="Proteomes" id="UP000826212">
    <property type="component" value="Chromosome"/>
</dbReference>